<accession>A0A7W9KDE0</accession>
<dbReference type="Proteomes" id="UP000585638">
    <property type="component" value="Unassembled WGS sequence"/>
</dbReference>
<feature type="region of interest" description="Disordered" evidence="1">
    <location>
        <begin position="359"/>
        <end position="390"/>
    </location>
</feature>
<feature type="compositionally biased region" description="Low complexity" evidence="1">
    <location>
        <begin position="371"/>
        <end position="384"/>
    </location>
</feature>
<reference evidence="2 3" key="1">
    <citation type="submission" date="2020-08" db="EMBL/GenBank/DDBJ databases">
        <title>Sequencing the genomes of 1000 actinobacteria strains.</title>
        <authorList>
            <person name="Klenk H.-P."/>
        </authorList>
    </citation>
    <scope>NUCLEOTIDE SEQUENCE [LARGE SCALE GENOMIC DNA]</scope>
    <source>
        <strain evidence="2 3">DSM 43851</strain>
    </source>
</reference>
<dbReference type="EMBL" id="JACHIR010000001">
    <property type="protein sequence ID" value="MBB5890533.1"/>
    <property type="molecule type" value="Genomic_DNA"/>
</dbReference>
<sequence length="390" mass="42405">MARTSELALQALRLVDVLPRPADHPVLAMIGSAPRSVTELVAEYLGSEPVEPAHPRRSPDLPEILTPQLLDELDLPPVELPDWPLDCLIRPMTTGAVLEAIAPAGVVDARFVAALTELGGEPPQVRSYREFLARKASSEDAQLVEILVPPLDDRAANAVRRPSYCPLWTGDVDPSSYLPAAGRYLPLDRITLRRAGSRIIAEDPAGTVLWPMHHATRTPIGPWGLVVTLLTAAAPRGPSISFGNRLAAFPDRDFLPRLEIAGGLVLSGRHWRIPRPRSFRALAALDLPRFVFARGNGGKPRPVDLHSLAALRDLSRLGDPIVVEEMLPDPDHLPLRDDRGDPVAAQLLLRLPHRRAATAAAVGNQEGESGWNPSWPSANWSASSRNWTPG</sequence>
<gene>
    <name evidence="2" type="ORF">BJ998_001729</name>
</gene>
<evidence type="ECO:0008006" key="4">
    <source>
        <dbReference type="Google" id="ProtNLM"/>
    </source>
</evidence>
<evidence type="ECO:0000256" key="1">
    <source>
        <dbReference type="SAM" id="MobiDB-lite"/>
    </source>
</evidence>
<organism evidence="2 3">
    <name type="scientific">Kutzneria kofuensis</name>
    <dbReference type="NCBI Taxonomy" id="103725"/>
    <lineage>
        <taxon>Bacteria</taxon>
        <taxon>Bacillati</taxon>
        <taxon>Actinomycetota</taxon>
        <taxon>Actinomycetes</taxon>
        <taxon>Pseudonocardiales</taxon>
        <taxon>Pseudonocardiaceae</taxon>
        <taxon>Kutzneria</taxon>
    </lineage>
</organism>
<evidence type="ECO:0000313" key="2">
    <source>
        <dbReference type="EMBL" id="MBB5890533.1"/>
    </source>
</evidence>
<proteinExistence type="predicted"/>
<name>A0A7W9KDE0_9PSEU</name>
<keyword evidence="3" id="KW-1185">Reference proteome</keyword>
<dbReference type="AlphaFoldDB" id="A0A7W9KDE0"/>
<evidence type="ECO:0000313" key="3">
    <source>
        <dbReference type="Proteomes" id="UP000585638"/>
    </source>
</evidence>
<comment type="caution">
    <text evidence="2">The sequence shown here is derived from an EMBL/GenBank/DDBJ whole genome shotgun (WGS) entry which is preliminary data.</text>
</comment>
<protein>
    <recommendedName>
        <fullName evidence="4">Lantibiotic dehydratase N-terminal domain-containing protein</fullName>
    </recommendedName>
</protein>